<evidence type="ECO:0000256" key="7">
    <source>
        <dbReference type="NCBIfam" id="TIGR00188"/>
    </source>
</evidence>
<dbReference type="InterPro" id="IPR020568">
    <property type="entry name" value="Ribosomal_Su5_D2-typ_SF"/>
</dbReference>
<dbReference type="RefSeq" id="WP_118252503.1">
    <property type="nucleotide sequence ID" value="NZ_JBBMEI010000014.1"/>
</dbReference>
<evidence type="ECO:0000256" key="3">
    <source>
        <dbReference type="ARBA" id="ARBA00022759"/>
    </source>
</evidence>
<dbReference type="PANTHER" id="PTHR33992:SF1">
    <property type="entry name" value="RIBONUCLEASE P PROTEIN COMPONENT"/>
    <property type="match status" value="1"/>
</dbReference>
<keyword evidence="5 6" id="KW-0694">RNA-binding</keyword>
<dbReference type="NCBIfam" id="TIGR00188">
    <property type="entry name" value="rnpA"/>
    <property type="match status" value="1"/>
</dbReference>
<gene>
    <name evidence="6 8" type="primary">rnpA</name>
    <name evidence="8" type="ORF">WMO75_06320</name>
</gene>
<comment type="catalytic activity">
    <reaction evidence="6">
        <text>Endonucleolytic cleavage of RNA, removing 5'-extranucleotides from tRNA precursor.</text>
        <dbReference type="EC" id="3.1.26.5"/>
    </reaction>
</comment>
<reference evidence="8 9" key="1">
    <citation type="submission" date="2024-03" db="EMBL/GenBank/DDBJ databases">
        <title>Human intestinal bacterial collection.</title>
        <authorList>
            <person name="Pauvert C."/>
            <person name="Hitch T.C.A."/>
            <person name="Clavel T."/>
        </authorList>
    </citation>
    <scope>NUCLEOTIDE SEQUENCE [LARGE SCALE GENOMIC DNA]</scope>
    <source>
        <strain evidence="8 9">CLA-AA-H95</strain>
    </source>
</reference>
<dbReference type="EMBL" id="JBBMEI010000014">
    <property type="protein sequence ID" value="MEQ2357959.1"/>
    <property type="molecule type" value="Genomic_DNA"/>
</dbReference>
<evidence type="ECO:0000313" key="8">
    <source>
        <dbReference type="EMBL" id="MEQ2357959.1"/>
    </source>
</evidence>
<proteinExistence type="inferred from homology"/>
<comment type="caution">
    <text evidence="8">The sequence shown here is derived from an EMBL/GenBank/DDBJ whole genome shotgun (WGS) entry which is preliminary data.</text>
</comment>
<dbReference type="InterPro" id="IPR000100">
    <property type="entry name" value="RNase_P"/>
</dbReference>
<comment type="function">
    <text evidence="6">RNaseP catalyzes the removal of the 5'-leader sequence from pre-tRNA to produce the mature 5'-terminus. It can also cleave other RNA substrates such as 4.5S RNA. The protein component plays an auxiliary but essential role in vivo by binding to the 5'-leader sequence and broadening the substrate specificity of the ribozyme.</text>
</comment>
<dbReference type="Gene3D" id="3.30.230.10">
    <property type="match status" value="1"/>
</dbReference>
<evidence type="ECO:0000256" key="4">
    <source>
        <dbReference type="ARBA" id="ARBA00022801"/>
    </source>
</evidence>
<evidence type="ECO:0000313" key="9">
    <source>
        <dbReference type="Proteomes" id="UP001446032"/>
    </source>
</evidence>
<dbReference type="InterPro" id="IPR014721">
    <property type="entry name" value="Ribsml_uS5_D2-typ_fold_subgr"/>
</dbReference>
<evidence type="ECO:0000256" key="1">
    <source>
        <dbReference type="ARBA" id="ARBA00022694"/>
    </source>
</evidence>
<dbReference type="Proteomes" id="UP001446032">
    <property type="component" value="Unassembled WGS sequence"/>
</dbReference>
<evidence type="ECO:0000256" key="5">
    <source>
        <dbReference type="ARBA" id="ARBA00022884"/>
    </source>
</evidence>
<dbReference type="SUPFAM" id="SSF54211">
    <property type="entry name" value="Ribosomal protein S5 domain 2-like"/>
    <property type="match status" value="1"/>
</dbReference>
<dbReference type="Pfam" id="PF00825">
    <property type="entry name" value="Ribonuclease_P"/>
    <property type="match status" value="1"/>
</dbReference>
<comment type="subunit">
    <text evidence="6">Consists of a catalytic RNA component (M1 or rnpB) and a protein subunit.</text>
</comment>
<dbReference type="HAMAP" id="MF_00227">
    <property type="entry name" value="RNase_P"/>
    <property type="match status" value="1"/>
</dbReference>
<keyword evidence="1 6" id="KW-0819">tRNA processing</keyword>
<accession>A0ABV1ALX3</accession>
<keyword evidence="4 6" id="KW-0378">Hydrolase</keyword>
<comment type="similarity">
    <text evidence="6">Belongs to the RnpA family.</text>
</comment>
<keyword evidence="2 6" id="KW-0540">Nuclease</keyword>
<sequence length="121" mass="14307">MKYSESLKKNKDFQQVYRHGTSKANRYLVMYVLDNQYMKNRLGISVSKKVGNSVVRHRLTRLVRESYRLNEELFRRNLDIVVIARPAAKGRSYQEIESAFMHLAGKHQIIEEVHTDEETSY</sequence>
<evidence type="ECO:0000256" key="6">
    <source>
        <dbReference type="HAMAP-Rule" id="MF_00227"/>
    </source>
</evidence>
<protein>
    <recommendedName>
        <fullName evidence="6 7">Ribonuclease P protein component</fullName>
        <shortName evidence="6">RNase P protein</shortName>
        <shortName evidence="6">RNaseP protein</shortName>
        <ecNumber evidence="6 7">3.1.26.5</ecNumber>
    </recommendedName>
    <alternativeName>
        <fullName evidence="6">Protein C5</fullName>
    </alternativeName>
</protein>
<dbReference type="GO" id="GO:0004526">
    <property type="term" value="F:ribonuclease P activity"/>
    <property type="evidence" value="ECO:0007669"/>
    <property type="project" value="UniProtKB-EC"/>
</dbReference>
<dbReference type="PANTHER" id="PTHR33992">
    <property type="entry name" value="RIBONUCLEASE P PROTEIN COMPONENT"/>
    <property type="match status" value="1"/>
</dbReference>
<organism evidence="8 9">
    <name type="scientific">Blautia intestinihominis</name>
    <dbReference type="NCBI Taxonomy" id="3133152"/>
    <lineage>
        <taxon>Bacteria</taxon>
        <taxon>Bacillati</taxon>
        <taxon>Bacillota</taxon>
        <taxon>Clostridia</taxon>
        <taxon>Lachnospirales</taxon>
        <taxon>Lachnospiraceae</taxon>
        <taxon>Blautia</taxon>
    </lineage>
</organism>
<dbReference type="EC" id="3.1.26.5" evidence="6 7"/>
<name>A0ABV1ALX3_9FIRM</name>
<keyword evidence="3 6" id="KW-0255">Endonuclease</keyword>
<evidence type="ECO:0000256" key="2">
    <source>
        <dbReference type="ARBA" id="ARBA00022722"/>
    </source>
</evidence>
<keyword evidence="9" id="KW-1185">Reference proteome</keyword>